<protein>
    <submittedName>
        <fullName evidence="1">Uncharacterized protein</fullName>
    </submittedName>
</protein>
<proteinExistence type="predicted"/>
<organism evidence="1 2">
    <name type="scientific">Terrimonas ginsenosidimutans</name>
    <dbReference type="NCBI Taxonomy" id="2908004"/>
    <lineage>
        <taxon>Bacteria</taxon>
        <taxon>Pseudomonadati</taxon>
        <taxon>Bacteroidota</taxon>
        <taxon>Chitinophagia</taxon>
        <taxon>Chitinophagales</taxon>
        <taxon>Chitinophagaceae</taxon>
        <taxon>Terrimonas</taxon>
    </lineage>
</organism>
<evidence type="ECO:0000313" key="2">
    <source>
        <dbReference type="Proteomes" id="UP001165367"/>
    </source>
</evidence>
<accession>A0ABS9KMI1</accession>
<gene>
    <name evidence="1" type="ORF">LZZ85_04375</name>
</gene>
<dbReference type="EMBL" id="JAKLTR010000002">
    <property type="protein sequence ID" value="MCG2613500.1"/>
    <property type="molecule type" value="Genomic_DNA"/>
</dbReference>
<dbReference type="RefSeq" id="WP_237868728.1">
    <property type="nucleotide sequence ID" value="NZ_JAKLTR010000002.1"/>
</dbReference>
<reference evidence="1" key="1">
    <citation type="submission" date="2022-01" db="EMBL/GenBank/DDBJ databases">
        <authorList>
            <person name="Jo J.-H."/>
            <person name="Im W.-T."/>
        </authorList>
    </citation>
    <scope>NUCLEOTIDE SEQUENCE</scope>
    <source>
        <strain evidence="1">NA20</strain>
    </source>
</reference>
<sequence>MTELKIEARLRNDKFRNSLEIVIPEGMSHKELAKVTLGDLLSQFRPSGCQACLSGQHFIIRERFEKVLPVNIPALRGGLATKA</sequence>
<comment type="caution">
    <text evidence="1">The sequence shown here is derived from an EMBL/GenBank/DDBJ whole genome shotgun (WGS) entry which is preliminary data.</text>
</comment>
<evidence type="ECO:0000313" key="1">
    <source>
        <dbReference type="EMBL" id="MCG2613500.1"/>
    </source>
</evidence>
<name>A0ABS9KMI1_9BACT</name>
<dbReference type="Proteomes" id="UP001165367">
    <property type="component" value="Unassembled WGS sequence"/>
</dbReference>
<keyword evidence="2" id="KW-1185">Reference proteome</keyword>